<reference evidence="2" key="1">
    <citation type="submission" date="2017-09" db="EMBL/GenBank/DDBJ databases">
        <title>Depth-based differentiation of microbial function through sediment-hosted aquifers and enrichment of novel symbionts in the deep terrestrial subsurface.</title>
        <authorList>
            <person name="Probst A.J."/>
            <person name="Ladd B."/>
            <person name="Jarett J.K."/>
            <person name="Geller-Mcgrath D.E."/>
            <person name="Sieber C.M.K."/>
            <person name="Emerson J.B."/>
            <person name="Anantharaman K."/>
            <person name="Thomas B.C."/>
            <person name="Malmstrom R."/>
            <person name="Stieglmeier M."/>
            <person name="Klingl A."/>
            <person name="Woyke T."/>
            <person name="Ryan C.M."/>
            <person name="Banfield J.F."/>
        </authorList>
    </citation>
    <scope>NUCLEOTIDE SEQUENCE [LARGE SCALE GENOMIC DNA]</scope>
</reference>
<evidence type="ECO:0000313" key="1">
    <source>
        <dbReference type="EMBL" id="PIS15259.1"/>
    </source>
</evidence>
<dbReference type="EMBL" id="PEZH01000016">
    <property type="protein sequence ID" value="PIS15259.1"/>
    <property type="molecule type" value="Genomic_DNA"/>
</dbReference>
<dbReference type="AlphaFoldDB" id="A0A2H0WTL6"/>
<proteinExistence type="predicted"/>
<evidence type="ECO:0008006" key="3">
    <source>
        <dbReference type="Google" id="ProtNLM"/>
    </source>
</evidence>
<dbReference type="Pfam" id="PF08843">
    <property type="entry name" value="AbiEii"/>
    <property type="match status" value="1"/>
</dbReference>
<name>A0A2H0WTL6_9BACT</name>
<dbReference type="Gene3D" id="3.10.450.620">
    <property type="entry name" value="JHP933, nucleotidyltransferase-like core domain"/>
    <property type="match status" value="1"/>
</dbReference>
<protein>
    <recommendedName>
        <fullName evidence="3">Nucleotidyl transferase AbiEii/AbiGii toxin family protein</fullName>
    </recommendedName>
</protein>
<organism evidence="1 2">
    <name type="scientific">Candidatus Shapirobacteria bacterium CG09_land_8_20_14_0_10_38_17</name>
    <dbReference type="NCBI Taxonomy" id="1974884"/>
    <lineage>
        <taxon>Bacteria</taxon>
        <taxon>Candidatus Shapironibacteriota</taxon>
    </lineage>
</organism>
<evidence type="ECO:0000313" key="2">
    <source>
        <dbReference type="Proteomes" id="UP000231282"/>
    </source>
</evidence>
<accession>A0A2H0WTL6</accession>
<gene>
    <name evidence="1" type="ORF">COT63_00955</name>
</gene>
<dbReference type="Proteomes" id="UP000231282">
    <property type="component" value="Unassembled WGS sequence"/>
</dbReference>
<sequence length="218" mass="26078">MTKSIFSPHQREFIAAFTKSKLANSFYLTGGTALTGFYIPYRYSEDLDFFSEKEFNLMEITVFLKAIKNKLGYQKMDINTSFNRNIFQLFINKDILKTEFTYFPFSQLKKPKLKKGIKVDSILDIAVNKIFTIYQKPRSRDFIDLYMIHQNFEFEIDDLTKKAQIKFDWYIDPIKLGSEFLSAKKLKDYPRLIEKIHPIKWQNFFEKEAKKLKTRIFK</sequence>
<comment type="caution">
    <text evidence="1">The sequence shown here is derived from an EMBL/GenBank/DDBJ whole genome shotgun (WGS) entry which is preliminary data.</text>
</comment>
<dbReference type="InterPro" id="IPR014942">
    <property type="entry name" value="AbiEii"/>
</dbReference>